<sequence>MTAAATVNLDTLPWIDRQWATLFSDDTNHLIVLTLISFIVHEVVYYGRHLPYLIADYIPSWQKYKLQEDKHLTRDEYWKCLKGVLSAHYLVELPLMTLFHPTAQLFGMRVAEVPLPSWSRIAMESCLFLVIEDTYHYWAHRALHKGNLYKLIHKQHHEFAAPVGICAEYAHPLEVIILSMGTLLGPLIYTWATGDFHVFSMLVWSVIRTCQAVEAHSGYDFPWSINKFIPFWSGADHHDFHHQNFIGNYSTSFRWWDLIMGTEGSYRLVRAKQALAKAEREHSGMKKADSKMKVKEE</sequence>
<feature type="domain" description="Fatty acid hydroxylase" evidence="5">
    <location>
        <begin position="126"/>
        <end position="262"/>
    </location>
</feature>
<dbReference type="STRING" id="765915.A0A1Y2HNX5"/>
<proteinExistence type="predicted"/>
<keyword evidence="4" id="KW-0472">Membrane</keyword>
<dbReference type="GO" id="GO:0016491">
    <property type="term" value="F:oxidoreductase activity"/>
    <property type="evidence" value="ECO:0007669"/>
    <property type="project" value="InterPro"/>
</dbReference>
<keyword evidence="2" id="KW-0812">Transmembrane</keyword>
<evidence type="ECO:0000256" key="3">
    <source>
        <dbReference type="ARBA" id="ARBA00022989"/>
    </source>
</evidence>
<reference evidence="6 7" key="1">
    <citation type="submission" date="2016-07" db="EMBL/GenBank/DDBJ databases">
        <title>Pervasive Adenine N6-methylation of Active Genes in Fungi.</title>
        <authorList>
            <consortium name="DOE Joint Genome Institute"/>
            <person name="Mondo S.J."/>
            <person name="Dannebaum R.O."/>
            <person name="Kuo R.C."/>
            <person name="Labutti K."/>
            <person name="Haridas S."/>
            <person name="Kuo A."/>
            <person name="Salamov A."/>
            <person name="Ahrendt S.R."/>
            <person name="Lipzen A."/>
            <person name="Sullivan W."/>
            <person name="Andreopoulos W.B."/>
            <person name="Clum A."/>
            <person name="Lindquist E."/>
            <person name="Daum C."/>
            <person name="Ramamoorthy G.K."/>
            <person name="Gryganskyi A."/>
            <person name="Culley D."/>
            <person name="Magnuson J.K."/>
            <person name="James T.Y."/>
            <person name="O'Malley M.A."/>
            <person name="Stajich J.E."/>
            <person name="Spatafora J.W."/>
            <person name="Visel A."/>
            <person name="Grigoriev I.V."/>
        </authorList>
    </citation>
    <scope>NUCLEOTIDE SEQUENCE [LARGE SCALE GENOMIC DNA]</scope>
    <source>
        <strain evidence="6 7">PL171</strain>
    </source>
</reference>
<dbReference type="PANTHER" id="PTHR11863">
    <property type="entry name" value="STEROL DESATURASE"/>
    <property type="match status" value="1"/>
</dbReference>
<name>A0A1Y2HNX5_9FUNG</name>
<protein>
    <submittedName>
        <fullName evidence="6">C-4 methyl sterol oxidase</fullName>
    </submittedName>
</protein>
<dbReference type="EMBL" id="MCFL01000022">
    <property type="protein sequence ID" value="ORZ35403.1"/>
    <property type="molecule type" value="Genomic_DNA"/>
</dbReference>
<dbReference type="Proteomes" id="UP000193411">
    <property type="component" value="Unassembled WGS sequence"/>
</dbReference>
<dbReference type="GO" id="GO:0016020">
    <property type="term" value="C:membrane"/>
    <property type="evidence" value="ECO:0007669"/>
    <property type="project" value="UniProtKB-SubCell"/>
</dbReference>
<gene>
    <name evidence="6" type="ORF">BCR44DRAFT_1434144</name>
</gene>
<comment type="caution">
    <text evidence="6">The sequence shown here is derived from an EMBL/GenBank/DDBJ whole genome shotgun (WGS) entry which is preliminary data.</text>
</comment>
<evidence type="ECO:0000313" key="7">
    <source>
        <dbReference type="Proteomes" id="UP000193411"/>
    </source>
</evidence>
<dbReference type="Pfam" id="PF04116">
    <property type="entry name" value="FA_hydroxylase"/>
    <property type="match status" value="1"/>
</dbReference>
<accession>A0A1Y2HNX5</accession>
<dbReference type="InterPro" id="IPR050307">
    <property type="entry name" value="Sterol_Desaturase_Related"/>
</dbReference>
<evidence type="ECO:0000256" key="2">
    <source>
        <dbReference type="ARBA" id="ARBA00022692"/>
    </source>
</evidence>
<evidence type="ECO:0000256" key="4">
    <source>
        <dbReference type="ARBA" id="ARBA00023136"/>
    </source>
</evidence>
<dbReference type="InterPro" id="IPR006694">
    <property type="entry name" value="Fatty_acid_hydroxylase"/>
</dbReference>
<comment type="subcellular location">
    <subcellularLocation>
        <location evidence="1">Membrane</location>
    </subcellularLocation>
</comment>
<organism evidence="6 7">
    <name type="scientific">Catenaria anguillulae PL171</name>
    <dbReference type="NCBI Taxonomy" id="765915"/>
    <lineage>
        <taxon>Eukaryota</taxon>
        <taxon>Fungi</taxon>
        <taxon>Fungi incertae sedis</taxon>
        <taxon>Blastocladiomycota</taxon>
        <taxon>Blastocladiomycetes</taxon>
        <taxon>Blastocladiales</taxon>
        <taxon>Catenariaceae</taxon>
        <taxon>Catenaria</taxon>
    </lineage>
</organism>
<evidence type="ECO:0000259" key="5">
    <source>
        <dbReference type="Pfam" id="PF04116"/>
    </source>
</evidence>
<keyword evidence="3" id="KW-1133">Transmembrane helix</keyword>
<evidence type="ECO:0000313" key="6">
    <source>
        <dbReference type="EMBL" id="ORZ35403.1"/>
    </source>
</evidence>
<dbReference type="GO" id="GO:0008610">
    <property type="term" value="P:lipid biosynthetic process"/>
    <property type="evidence" value="ECO:0007669"/>
    <property type="project" value="InterPro"/>
</dbReference>
<dbReference type="AlphaFoldDB" id="A0A1Y2HNX5"/>
<evidence type="ECO:0000256" key="1">
    <source>
        <dbReference type="ARBA" id="ARBA00004370"/>
    </source>
</evidence>
<dbReference type="OrthoDB" id="1658724at2759"/>
<keyword evidence="7" id="KW-1185">Reference proteome</keyword>
<dbReference type="GO" id="GO:0005506">
    <property type="term" value="F:iron ion binding"/>
    <property type="evidence" value="ECO:0007669"/>
    <property type="project" value="InterPro"/>
</dbReference>